<keyword evidence="4" id="KW-1185">Reference proteome</keyword>
<dbReference type="PANTHER" id="PTHR12049:SF7">
    <property type="entry name" value="PROTEIN ARGININE METHYLTRANSFERASE NDUFAF7, MITOCHONDRIAL"/>
    <property type="match status" value="1"/>
</dbReference>
<dbReference type="EMBL" id="CP000878">
    <property type="protein sequence ID" value="ABX08727.1"/>
    <property type="molecule type" value="Genomic_DNA"/>
</dbReference>
<dbReference type="STRING" id="93059.P9211_07961"/>
<keyword evidence="1" id="KW-0489">Methyltransferase</keyword>
<dbReference type="InterPro" id="IPR038375">
    <property type="entry name" value="NDUFAF7_sf"/>
</dbReference>
<organism evidence="3 4">
    <name type="scientific">Prochlorococcus marinus (strain MIT 9211)</name>
    <dbReference type="NCBI Taxonomy" id="93059"/>
    <lineage>
        <taxon>Bacteria</taxon>
        <taxon>Bacillati</taxon>
        <taxon>Cyanobacteriota</taxon>
        <taxon>Cyanophyceae</taxon>
        <taxon>Synechococcales</taxon>
        <taxon>Prochlorococcaceae</taxon>
        <taxon>Prochlorococcus</taxon>
    </lineage>
</organism>
<evidence type="ECO:0008006" key="5">
    <source>
        <dbReference type="Google" id="ProtNLM"/>
    </source>
</evidence>
<dbReference type="SUPFAM" id="SSF53335">
    <property type="entry name" value="S-adenosyl-L-methionine-dependent methyltransferases"/>
    <property type="match status" value="1"/>
</dbReference>
<dbReference type="Pfam" id="PF02636">
    <property type="entry name" value="Methyltransf_28"/>
    <property type="match status" value="1"/>
</dbReference>
<proteinExistence type="predicted"/>
<evidence type="ECO:0000313" key="4">
    <source>
        <dbReference type="Proteomes" id="UP000000788"/>
    </source>
</evidence>
<reference evidence="3 4" key="1">
    <citation type="journal article" date="2007" name="PLoS Genet.">
        <title>Patterns and implications of gene gain and loss in the evolution of Prochlorococcus.</title>
        <authorList>
            <person name="Kettler G.C."/>
            <person name="Martiny A.C."/>
            <person name="Huang K."/>
            <person name="Zucker J."/>
            <person name="Coleman M.L."/>
            <person name="Rodrigue S."/>
            <person name="Chen F."/>
            <person name="Lapidus A."/>
            <person name="Ferriera S."/>
            <person name="Johnson J."/>
            <person name="Steglich C."/>
            <person name="Church G.M."/>
            <person name="Richardson P."/>
            <person name="Chisholm S.W."/>
        </authorList>
    </citation>
    <scope>NUCLEOTIDE SEQUENCE [LARGE SCALE GENOMIC DNA]</scope>
    <source>
        <strain evidence="4">MIT 9211</strain>
    </source>
</reference>
<keyword evidence="2" id="KW-0808">Transferase</keyword>
<dbReference type="KEGG" id="pmj:P9211_07961"/>
<name>A9BA65_PROM4</name>
<dbReference type="InterPro" id="IPR029063">
    <property type="entry name" value="SAM-dependent_MTases_sf"/>
</dbReference>
<evidence type="ECO:0000256" key="2">
    <source>
        <dbReference type="ARBA" id="ARBA00022679"/>
    </source>
</evidence>
<dbReference type="InterPro" id="IPR003788">
    <property type="entry name" value="NDUFAF7"/>
</dbReference>
<dbReference type="RefSeq" id="WP_012195349.1">
    <property type="nucleotide sequence ID" value="NC_009976.1"/>
</dbReference>
<dbReference type="PANTHER" id="PTHR12049">
    <property type="entry name" value="PROTEIN ARGININE METHYLTRANSFERASE NDUFAF7, MITOCHONDRIAL"/>
    <property type="match status" value="1"/>
</dbReference>
<sequence>MDSKLAQCPDWLVHHFTEAGGGLSFCKYMNLALNDPANGAYSTGKINIGIKGDFVTSPSLTPDFGELLSFQLIEWLDQLMASTKFSEKLVVIDIGPGEGDLTFDLIAALQKFSPSMLRRIQFILVEINEGMKLRQKKKLEQFPSSLIRWASLEELSRTSQVGVIIAHEILDALPVERVVYKNNKLYQQGVKLIEDSGNYFLDYFDLPLPNKLNHFIRDLSDYCKVNIPPDKAAEGWSTELHTNLNSWFEKISKSLDYGLVLVIDYALEAKRYYHVNRDLGSIVSYKNQCCTFNVLKDAGLCDITSHLCIESMQIYASKHNLFSKGIVRQGQALLALGLADILSSLAQADNVDLPTVLRRREALLRLVDPIALGDLRWQVFELNKNRNVYNFDIKSRLLYEP</sequence>
<gene>
    <name evidence="3" type="ordered locus">P9211_07961</name>
</gene>
<dbReference type="OrthoDB" id="9794208at2"/>
<dbReference type="HOGENOM" id="CLU_024840_1_1_3"/>
<evidence type="ECO:0000256" key="1">
    <source>
        <dbReference type="ARBA" id="ARBA00022603"/>
    </source>
</evidence>
<dbReference type="eggNOG" id="COG1565">
    <property type="taxonomic scope" value="Bacteria"/>
</dbReference>
<dbReference type="Proteomes" id="UP000000788">
    <property type="component" value="Chromosome"/>
</dbReference>
<dbReference type="Gene3D" id="3.40.50.12710">
    <property type="match status" value="1"/>
</dbReference>
<dbReference type="GO" id="GO:0035243">
    <property type="term" value="F:protein-arginine omega-N symmetric methyltransferase activity"/>
    <property type="evidence" value="ECO:0007669"/>
    <property type="project" value="TreeGrafter"/>
</dbReference>
<dbReference type="AlphaFoldDB" id="A9BA65"/>
<evidence type="ECO:0000313" key="3">
    <source>
        <dbReference type="EMBL" id="ABX08727.1"/>
    </source>
</evidence>
<dbReference type="GO" id="GO:0032259">
    <property type="term" value="P:methylation"/>
    <property type="evidence" value="ECO:0007669"/>
    <property type="project" value="UniProtKB-KW"/>
</dbReference>
<protein>
    <recommendedName>
        <fullName evidence="5">SAM-dependent methyltransferase</fullName>
    </recommendedName>
</protein>
<accession>A9BA65</accession>